<name>A0A4R1Q311_9FIRM</name>
<evidence type="ECO:0000256" key="3">
    <source>
        <dbReference type="ARBA" id="ARBA00004065"/>
    </source>
</evidence>
<dbReference type="InterPro" id="IPR012337">
    <property type="entry name" value="RNaseH-like_sf"/>
</dbReference>
<evidence type="ECO:0000256" key="14">
    <source>
        <dbReference type="HAMAP-Rule" id="MF_00052"/>
    </source>
</evidence>
<comment type="cofactor">
    <cofactor evidence="14 15">
        <name>Mn(2+)</name>
        <dbReference type="ChEBI" id="CHEBI:29035"/>
    </cofactor>
    <cofactor evidence="14 15">
        <name>Mg(2+)</name>
        <dbReference type="ChEBI" id="CHEBI:18420"/>
    </cofactor>
    <text evidence="14 15">Manganese or magnesium. Binds 1 divalent metal ion per monomer in the absence of substrate. May bind a second metal ion after substrate binding.</text>
</comment>
<dbReference type="CDD" id="cd07182">
    <property type="entry name" value="RNase_HII_bacteria_HII_like"/>
    <property type="match status" value="1"/>
</dbReference>
<proteinExistence type="inferred from homology"/>
<accession>A0A4R1Q311</accession>
<evidence type="ECO:0000256" key="4">
    <source>
        <dbReference type="ARBA" id="ARBA00004496"/>
    </source>
</evidence>
<organism evidence="18 19">
    <name type="scientific">Anaerospora hongkongensis</name>
    <dbReference type="NCBI Taxonomy" id="244830"/>
    <lineage>
        <taxon>Bacteria</taxon>
        <taxon>Bacillati</taxon>
        <taxon>Bacillota</taxon>
        <taxon>Negativicutes</taxon>
        <taxon>Selenomonadales</taxon>
        <taxon>Sporomusaceae</taxon>
        <taxon>Anaerospora</taxon>
    </lineage>
</organism>
<dbReference type="PROSITE" id="PS51975">
    <property type="entry name" value="RNASE_H_2"/>
    <property type="match status" value="1"/>
</dbReference>
<dbReference type="HAMAP" id="MF_00052_B">
    <property type="entry name" value="RNase_HII_B"/>
    <property type="match status" value="1"/>
</dbReference>
<keyword evidence="10 14" id="KW-0479">Metal-binding</keyword>
<dbReference type="NCBIfam" id="NF000595">
    <property type="entry name" value="PRK00015.1-3"/>
    <property type="match status" value="1"/>
</dbReference>
<sequence>MNISNLTVSEVTRLLQQQECSEELIHQLKADTRSSIAKLVNRWQQKREQAAAEQERIRQLYVFEREFYAQGYQYVAGVDEAGRGPLAGPVVVGAVVLPAECQIPELNDSKQLTPARREELYTTIHQIALAVEYAVIDVNIIDEINIYQATVQGMYQVLSSLALQPEAALIDAVPLRKLSIPCQSIINGDALSASIAAASIIAKVERDRLMLEYDKLYPEYGFAKNKGYATKEHQAALQQVGPCPIHRTSFEPIKSMLTTTQELALF</sequence>
<dbReference type="PANTHER" id="PTHR10954">
    <property type="entry name" value="RIBONUCLEASE H2 SUBUNIT A"/>
    <property type="match status" value="1"/>
</dbReference>
<keyword evidence="9 14" id="KW-0540">Nuclease</keyword>
<dbReference type="Proteomes" id="UP000295063">
    <property type="component" value="Unassembled WGS sequence"/>
</dbReference>
<evidence type="ECO:0000256" key="7">
    <source>
        <dbReference type="ARBA" id="ARBA00019179"/>
    </source>
</evidence>
<dbReference type="RefSeq" id="WP_132074758.1">
    <property type="nucleotide sequence ID" value="NZ_DAMAKO010000002.1"/>
</dbReference>
<dbReference type="InterPro" id="IPR022898">
    <property type="entry name" value="RNase_HII"/>
</dbReference>
<dbReference type="PANTHER" id="PTHR10954:SF18">
    <property type="entry name" value="RIBONUCLEASE HII"/>
    <property type="match status" value="1"/>
</dbReference>
<feature type="binding site" evidence="14 15">
    <location>
        <position position="171"/>
    </location>
    <ligand>
        <name>a divalent metal cation</name>
        <dbReference type="ChEBI" id="CHEBI:60240"/>
    </ligand>
</feature>
<dbReference type="GO" id="GO:0003723">
    <property type="term" value="F:RNA binding"/>
    <property type="evidence" value="ECO:0007669"/>
    <property type="project" value="UniProtKB-UniRule"/>
</dbReference>
<evidence type="ECO:0000256" key="9">
    <source>
        <dbReference type="ARBA" id="ARBA00022722"/>
    </source>
</evidence>
<evidence type="ECO:0000256" key="11">
    <source>
        <dbReference type="ARBA" id="ARBA00022759"/>
    </source>
</evidence>
<keyword evidence="12 14" id="KW-0378">Hydrolase</keyword>
<dbReference type="GO" id="GO:0004523">
    <property type="term" value="F:RNA-DNA hybrid ribonuclease activity"/>
    <property type="evidence" value="ECO:0007669"/>
    <property type="project" value="UniProtKB-UniRule"/>
</dbReference>
<dbReference type="InterPro" id="IPR036397">
    <property type="entry name" value="RNaseH_sf"/>
</dbReference>
<evidence type="ECO:0000313" key="19">
    <source>
        <dbReference type="Proteomes" id="UP000295063"/>
    </source>
</evidence>
<feature type="binding site" evidence="14 15">
    <location>
        <position position="80"/>
    </location>
    <ligand>
        <name>a divalent metal cation</name>
        <dbReference type="ChEBI" id="CHEBI:60240"/>
    </ligand>
</feature>
<comment type="catalytic activity">
    <reaction evidence="1 14 15 16">
        <text>Endonucleolytic cleavage to 5'-phosphomonoester.</text>
        <dbReference type="EC" id="3.1.26.4"/>
    </reaction>
</comment>
<evidence type="ECO:0000256" key="5">
    <source>
        <dbReference type="ARBA" id="ARBA00007383"/>
    </source>
</evidence>
<comment type="function">
    <text evidence="3 14 16">Endonuclease that specifically degrades the RNA of RNA-DNA hybrids.</text>
</comment>
<dbReference type="EMBL" id="SLUI01000001">
    <property type="protein sequence ID" value="TCL40207.1"/>
    <property type="molecule type" value="Genomic_DNA"/>
</dbReference>
<feature type="binding site" evidence="14 15">
    <location>
        <position position="79"/>
    </location>
    <ligand>
        <name>a divalent metal cation</name>
        <dbReference type="ChEBI" id="CHEBI:60240"/>
    </ligand>
</feature>
<evidence type="ECO:0000313" key="18">
    <source>
        <dbReference type="EMBL" id="TCL40207.1"/>
    </source>
</evidence>
<evidence type="ECO:0000256" key="13">
    <source>
        <dbReference type="ARBA" id="ARBA00023211"/>
    </source>
</evidence>
<gene>
    <name evidence="14" type="primary">rnhB</name>
    <name evidence="18" type="ORF">EV210_101408</name>
</gene>
<evidence type="ECO:0000256" key="8">
    <source>
        <dbReference type="ARBA" id="ARBA00022490"/>
    </source>
</evidence>
<dbReference type="GO" id="GO:0006298">
    <property type="term" value="P:mismatch repair"/>
    <property type="evidence" value="ECO:0007669"/>
    <property type="project" value="TreeGrafter"/>
</dbReference>
<dbReference type="InterPro" id="IPR001352">
    <property type="entry name" value="RNase_HII/HIII"/>
</dbReference>
<keyword evidence="11 14" id="KW-0255">Endonuclease</keyword>
<comment type="caution">
    <text evidence="18">The sequence shown here is derived from an EMBL/GenBank/DDBJ whole genome shotgun (WGS) entry which is preliminary data.</text>
</comment>
<dbReference type="InterPro" id="IPR024567">
    <property type="entry name" value="RNase_HII/HIII_dom"/>
</dbReference>
<dbReference type="GO" id="GO:0032299">
    <property type="term" value="C:ribonuclease H2 complex"/>
    <property type="evidence" value="ECO:0007669"/>
    <property type="project" value="TreeGrafter"/>
</dbReference>
<evidence type="ECO:0000256" key="16">
    <source>
        <dbReference type="RuleBase" id="RU003515"/>
    </source>
</evidence>
<reference evidence="18 19" key="1">
    <citation type="submission" date="2019-03" db="EMBL/GenBank/DDBJ databases">
        <title>Genomic Encyclopedia of Type Strains, Phase IV (KMG-IV): sequencing the most valuable type-strain genomes for metagenomic binning, comparative biology and taxonomic classification.</title>
        <authorList>
            <person name="Goeker M."/>
        </authorList>
    </citation>
    <scope>NUCLEOTIDE SEQUENCE [LARGE SCALE GENOMIC DNA]</scope>
    <source>
        <strain evidence="18 19">DSM 15969</strain>
    </source>
</reference>
<evidence type="ECO:0000256" key="10">
    <source>
        <dbReference type="ARBA" id="ARBA00022723"/>
    </source>
</evidence>
<comment type="cofactor">
    <cofactor evidence="2">
        <name>Mg(2+)</name>
        <dbReference type="ChEBI" id="CHEBI:18420"/>
    </cofactor>
</comment>
<dbReference type="Gene3D" id="3.30.420.10">
    <property type="entry name" value="Ribonuclease H-like superfamily/Ribonuclease H"/>
    <property type="match status" value="1"/>
</dbReference>
<evidence type="ECO:0000256" key="1">
    <source>
        <dbReference type="ARBA" id="ARBA00000077"/>
    </source>
</evidence>
<evidence type="ECO:0000256" key="6">
    <source>
        <dbReference type="ARBA" id="ARBA00012180"/>
    </source>
</evidence>
<feature type="domain" description="RNase H type-2" evidence="17">
    <location>
        <begin position="73"/>
        <end position="262"/>
    </location>
</feature>
<dbReference type="OrthoDB" id="9803420at2"/>
<protein>
    <recommendedName>
        <fullName evidence="7 14">Ribonuclease HII</fullName>
        <shortName evidence="14">RNase HII</shortName>
        <ecNumber evidence="6 14">3.1.26.4</ecNumber>
    </recommendedName>
</protein>
<dbReference type="FunFam" id="3.30.420.10:FF:000006">
    <property type="entry name" value="Ribonuclease HII"/>
    <property type="match status" value="1"/>
</dbReference>
<keyword evidence="8 14" id="KW-0963">Cytoplasm</keyword>
<keyword evidence="13 14" id="KW-0464">Manganese</keyword>
<dbReference type="Pfam" id="PF01351">
    <property type="entry name" value="RNase_HII"/>
    <property type="match status" value="1"/>
</dbReference>
<dbReference type="EC" id="3.1.26.4" evidence="6 14"/>
<dbReference type="AlphaFoldDB" id="A0A4R1Q311"/>
<evidence type="ECO:0000259" key="17">
    <source>
        <dbReference type="PROSITE" id="PS51975"/>
    </source>
</evidence>
<dbReference type="SUPFAM" id="SSF53098">
    <property type="entry name" value="Ribonuclease H-like"/>
    <property type="match status" value="1"/>
</dbReference>
<evidence type="ECO:0000256" key="2">
    <source>
        <dbReference type="ARBA" id="ARBA00001946"/>
    </source>
</evidence>
<comment type="similarity">
    <text evidence="5 14 16">Belongs to the RNase HII family.</text>
</comment>
<keyword evidence="19" id="KW-1185">Reference proteome</keyword>
<evidence type="ECO:0000256" key="15">
    <source>
        <dbReference type="PROSITE-ProRule" id="PRU01319"/>
    </source>
</evidence>
<dbReference type="GO" id="GO:0043137">
    <property type="term" value="P:DNA replication, removal of RNA primer"/>
    <property type="evidence" value="ECO:0007669"/>
    <property type="project" value="TreeGrafter"/>
</dbReference>
<dbReference type="GO" id="GO:0030145">
    <property type="term" value="F:manganese ion binding"/>
    <property type="evidence" value="ECO:0007669"/>
    <property type="project" value="UniProtKB-UniRule"/>
</dbReference>
<dbReference type="NCBIfam" id="NF000594">
    <property type="entry name" value="PRK00015.1-1"/>
    <property type="match status" value="1"/>
</dbReference>
<evidence type="ECO:0000256" key="12">
    <source>
        <dbReference type="ARBA" id="ARBA00022801"/>
    </source>
</evidence>
<dbReference type="GO" id="GO:0005737">
    <property type="term" value="C:cytoplasm"/>
    <property type="evidence" value="ECO:0007669"/>
    <property type="project" value="UniProtKB-SubCell"/>
</dbReference>
<comment type="subcellular location">
    <subcellularLocation>
        <location evidence="4 14">Cytoplasm</location>
    </subcellularLocation>
</comment>